<dbReference type="GO" id="GO:0016747">
    <property type="term" value="F:acyltransferase activity, transferring groups other than amino-acyl groups"/>
    <property type="evidence" value="ECO:0007669"/>
    <property type="project" value="InterPro"/>
</dbReference>
<evidence type="ECO:0000313" key="3">
    <source>
        <dbReference type="Proteomes" id="UP001058003"/>
    </source>
</evidence>
<dbReference type="SUPFAM" id="SSF55729">
    <property type="entry name" value="Acyl-CoA N-acyltransferases (Nat)"/>
    <property type="match status" value="1"/>
</dbReference>
<evidence type="ECO:0000259" key="1">
    <source>
        <dbReference type="Pfam" id="PF13302"/>
    </source>
</evidence>
<dbReference type="Pfam" id="PF13302">
    <property type="entry name" value="Acetyltransf_3"/>
    <property type="match status" value="1"/>
</dbReference>
<accession>A0A9Q9MAP1</accession>
<keyword evidence="3" id="KW-1185">Reference proteome</keyword>
<gene>
    <name evidence="2" type="ORF">Daura_35945</name>
</gene>
<dbReference type="EMBL" id="CP073767">
    <property type="protein sequence ID" value="UWZ52058.1"/>
    <property type="molecule type" value="Genomic_DNA"/>
</dbReference>
<reference evidence="2" key="1">
    <citation type="submission" date="2021-04" db="EMBL/GenBank/DDBJ databases">
        <title>Dactylosporangium aurantiacum NRRL B-8018 full assembly.</title>
        <authorList>
            <person name="Hartkoorn R.C."/>
            <person name="Beaudoing E."/>
            <person name="Hot D."/>
        </authorList>
    </citation>
    <scope>NUCLEOTIDE SEQUENCE</scope>
    <source>
        <strain evidence="2">NRRL B-8018</strain>
    </source>
</reference>
<feature type="domain" description="N-acetyltransferase" evidence="1">
    <location>
        <begin position="20"/>
        <end position="153"/>
    </location>
</feature>
<organism evidence="2 3">
    <name type="scientific">Dactylosporangium aurantiacum</name>
    <dbReference type="NCBI Taxonomy" id="35754"/>
    <lineage>
        <taxon>Bacteria</taxon>
        <taxon>Bacillati</taxon>
        <taxon>Actinomycetota</taxon>
        <taxon>Actinomycetes</taxon>
        <taxon>Micromonosporales</taxon>
        <taxon>Micromonosporaceae</taxon>
        <taxon>Dactylosporangium</taxon>
    </lineage>
</organism>
<dbReference type="RefSeq" id="WP_162189778.1">
    <property type="nucleotide sequence ID" value="NZ_CP073767.1"/>
</dbReference>
<dbReference type="Proteomes" id="UP001058003">
    <property type="component" value="Chromosome"/>
</dbReference>
<sequence>MAASAFKCGFGGFHSVRSARLELTVPRRQELVDVWADLADAEARFRLGWGEDGPVVDRDETDPMVIADTGAEFVGRDPQTGVAVASVGFGRAGNGFMEVGGLVHPAFRRFGFGREALDLVCAFAHQHFGIVELRARCETDNEASRRWLASAGFLPLEGISMHTLPDGRSMATIQWRRLDPTARRRCKQPFTPAE</sequence>
<evidence type="ECO:0000313" key="2">
    <source>
        <dbReference type="EMBL" id="UWZ52058.1"/>
    </source>
</evidence>
<dbReference type="InterPro" id="IPR016181">
    <property type="entry name" value="Acyl_CoA_acyltransferase"/>
</dbReference>
<dbReference type="CDD" id="cd04301">
    <property type="entry name" value="NAT_SF"/>
    <property type="match status" value="1"/>
</dbReference>
<dbReference type="AlphaFoldDB" id="A0A9Q9MAP1"/>
<dbReference type="Gene3D" id="3.40.630.30">
    <property type="match status" value="1"/>
</dbReference>
<dbReference type="InterPro" id="IPR000182">
    <property type="entry name" value="GNAT_dom"/>
</dbReference>
<dbReference type="KEGG" id="daur:Daura_35945"/>
<name>A0A9Q9MAP1_9ACTN</name>
<proteinExistence type="predicted"/>
<protein>
    <submittedName>
        <fullName evidence="2">GNAT family N-acetyltransferase</fullName>
    </submittedName>
</protein>